<comment type="caution">
    <text evidence="3">The sequence shown here is derived from an EMBL/GenBank/DDBJ whole genome shotgun (WGS) entry which is preliminary data.</text>
</comment>
<dbReference type="PIRSF" id="PIRSF005715">
    <property type="entry name" value="VPS45_Sec1"/>
    <property type="match status" value="1"/>
</dbReference>
<evidence type="ECO:0000313" key="4">
    <source>
        <dbReference type="Proteomes" id="UP001162640"/>
    </source>
</evidence>
<dbReference type="GO" id="GO:0016192">
    <property type="term" value="P:vesicle-mediated transport"/>
    <property type="evidence" value="ECO:0007669"/>
    <property type="project" value="InterPro"/>
</dbReference>
<dbReference type="EMBL" id="BLQM01000122">
    <property type="protein sequence ID" value="GMH66445.1"/>
    <property type="molecule type" value="Genomic_DNA"/>
</dbReference>
<gene>
    <name evidence="3" type="ORF">TL16_g04431</name>
</gene>
<dbReference type="SUPFAM" id="SSF56815">
    <property type="entry name" value="Sec1/munc18-like (SM) proteins"/>
    <property type="match status" value="1"/>
</dbReference>
<organism evidence="3 4">
    <name type="scientific">Triparma laevis f. inornata</name>
    <dbReference type="NCBI Taxonomy" id="1714386"/>
    <lineage>
        <taxon>Eukaryota</taxon>
        <taxon>Sar</taxon>
        <taxon>Stramenopiles</taxon>
        <taxon>Ochrophyta</taxon>
        <taxon>Bolidophyceae</taxon>
        <taxon>Parmales</taxon>
        <taxon>Triparmaceae</taxon>
        <taxon>Triparma</taxon>
    </lineage>
</organism>
<dbReference type="InterPro" id="IPR027482">
    <property type="entry name" value="Sec1-like_dom2"/>
</dbReference>
<evidence type="ECO:0000313" key="3">
    <source>
        <dbReference type="EMBL" id="GMH66445.1"/>
    </source>
</evidence>
<dbReference type="Proteomes" id="UP001162640">
    <property type="component" value="Unassembled WGS sequence"/>
</dbReference>
<accession>A0A9W7AET4</accession>
<dbReference type="Pfam" id="PF00995">
    <property type="entry name" value="Sec1"/>
    <property type="match status" value="1"/>
</dbReference>
<feature type="compositionally biased region" description="Polar residues" evidence="2">
    <location>
        <begin position="547"/>
        <end position="567"/>
    </location>
</feature>
<dbReference type="InterPro" id="IPR036045">
    <property type="entry name" value="Sec1-like_sf"/>
</dbReference>
<feature type="non-terminal residue" evidence="3">
    <location>
        <position position="630"/>
    </location>
</feature>
<dbReference type="AlphaFoldDB" id="A0A9W7AET4"/>
<dbReference type="Gene3D" id="3.40.50.2060">
    <property type="match status" value="1"/>
</dbReference>
<name>A0A9W7AET4_9STRA</name>
<dbReference type="Gene3D" id="1.25.40.60">
    <property type="match status" value="1"/>
</dbReference>
<dbReference type="PANTHER" id="PTHR11679">
    <property type="entry name" value="VESICLE PROTEIN SORTING-ASSOCIATED"/>
    <property type="match status" value="1"/>
</dbReference>
<protein>
    <submittedName>
        <fullName evidence="3">Uncharacterized protein</fullName>
    </submittedName>
</protein>
<feature type="non-terminal residue" evidence="3">
    <location>
        <position position="1"/>
    </location>
</feature>
<feature type="region of interest" description="Disordered" evidence="2">
    <location>
        <begin position="521"/>
        <end position="573"/>
    </location>
</feature>
<dbReference type="InterPro" id="IPR043154">
    <property type="entry name" value="Sec-1-like_dom1"/>
</dbReference>
<comment type="similarity">
    <text evidence="1">Belongs to the STXBP/unc-18/SEC1 family.</text>
</comment>
<proteinExistence type="inferred from homology"/>
<evidence type="ECO:0000256" key="2">
    <source>
        <dbReference type="SAM" id="MobiDB-lite"/>
    </source>
</evidence>
<dbReference type="InterPro" id="IPR043127">
    <property type="entry name" value="Sec-1-like_dom3a"/>
</dbReference>
<dbReference type="Gene3D" id="3.90.830.10">
    <property type="entry name" value="Syntaxin Binding Protein 1, Chain A, domain 2"/>
    <property type="match status" value="1"/>
</dbReference>
<dbReference type="Gene3D" id="3.40.50.1910">
    <property type="match status" value="1"/>
</dbReference>
<dbReference type="InterPro" id="IPR001619">
    <property type="entry name" value="Sec1-like"/>
</dbReference>
<sequence>MTSQNLRVCVQTRLLTDVLSPCSTSGWSVLLVDAASMRVISSCVGMYQLMENRITTVDDVKTKRQPMPEMDAIYLVKSESIDDIIKDFENLKKPMYRNVHMFFLTRVPDAGMAKIKAAKNLLKRVKNFSEVNLDFLSPNSHTFHLDLPSSYRPLYLRPSGNTIVQDITSKLVTVCATLNEYPHIRFDSKSPLSREVAQQFHERLNEFMSLNPGWWFHGGQSHMNRSRSTLLVLDRASDPLTPLVHEFTYEAMLNDLLTIDEEKVTYESENNKGVKETKDVLLNENDDLWCELRHMHIADVITLLSDRIREFVGTNGGAQLAQNSGNDMSLTEMATALKQLPEYRETMAKLSQHMHLAHKCMDVFGKLGLLELSEIEQTLATGTDADGKAPKAKALVDNLIDTLAGVTSRESAIRLIMIYIISQQGITEDDRRRLFSAAGLNESEQSKILNLEKMGVTLQQSKAPSKSFSSMFRSKRVKSTGRADKDSEYAMSRYVSNFKGLIEQLVEDKLSIEDYPSILPLPEGGGSSSMGSARSVRRGKDSGGDSKASNSRWGGTSAAESSNSTNPKDLANRKFTGGRQIVFQVGGVSHSEIRAGYEVMAGNKGGKEVIVGSTSFIKPAEYLDYVGSLS</sequence>
<evidence type="ECO:0000256" key="1">
    <source>
        <dbReference type="ARBA" id="ARBA00009884"/>
    </source>
</evidence>
<reference evidence="4" key="1">
    <citation type="journal article" date="2023" name="Commun. Biol.">
        <title>Genome analysis of Parmales, the sister group of diatoms, reveals the evolutionary specialization of diatoms from phago-mixotrophs to photoautotrophs.</title>
        <authorList>
            <person name="Ban H."/>
            <person name="Sato S."/>
            <person name="Yoshikawa S."/>
            <person name="Yamada K."/>
            <person name="Nakamura Y."/>
            <person name="Ichinomiya M."/>
            <person name="Sato N."/>
            <person name="Blanc-Mathieu R."/>
            <person name="Endo H."/>
            <person name="Kuwata A."/>
            <person name="Ogata H."/>
        </authorList>
    </citation>
    <scope>NUCLEOTIDE SEQUENCE [LARGE SCALE GENOMIC DNA]</scope>
</reference>